<dbReference type="Proteomes" id="UP000009138">
    <property type="component" value="Unassembled WGS sequence"/>
</dbReference>
<organism evidence="1 2">
    <name type="scientific">Rhizopus delemar (strain RA 99-880 / ATCC MYA-4621 / FGSC 9543 / NRRL 43880)</name>
    <name type="common">Mucormycosis agent</name>
    <name type="synonym">Rhizopus arrhizus var. delemar</name>
    <dbReference type="NCBI Taxonomy" id="246409"/>
    <lineage>
        <taxon>Eukaryota</taxon>
        <taxon>Fungi</taxon>
        <taxon>Fungi incertae sedis</taxon>
        <taxon>Mucoromycota</taxon>
        <taxon>Mucoromycotina</taxon>
        <taxon>Mucoromycetes</taxon>
        <taxon>Mucorales</taxon>
        <taxon>Mucorineae</taxon>
        <taxon>Rhizopodaceae</taxon>
        <taxon>Rhizopus</taxon>
    </lineage>
</organism>
<sequence>MNEFRISKVCDPCKSKDLHPMKLSDGKDLNANKNTHGILLFVWEKDRPSSYKESP</sequence>
<name>I1BZZ2_RHIO9</name>
<evidence type="ECO:0000313" key="2">
    <source>
        <dbReference type="Proteomes" id="UP000009138"/>
    </source>
</evidence>
<proteinExistence type="predicted"/>
<reference evidence="1 2" key="1">
    <citation type="journal article" date="2009" name="PLoS Genet.">
        <title>Genomic analysis of the basal lineage fungus Rhizopus oryzae reveals a whole-genome duplication.</title>
        <authorList>
            <person name="Ma L.-J."/>
            <person name="Ibrahim A.S."/>
            <person name="Skory C."/>
            <person name="Grabherr M.G."/>
            <person name="Burger G."/>
            <person name="Butler M."/>
            <person name="Elias M."/>
            <person name="Idnurm A."/>
            <person name="Lang B.F."/>
            <person name="Sone T."/>
            <person name="Abe A."/>
            <person name="Calvo S.E."/>
            <person name="Corrochano L.M."/>
            <person name="Engels R."/>
            <person name="Fu J."/>
            <person name="Hansberg W."/>
            <person name="Kim J.-M."/>
            <person name="Kodira C.D."/>
            <person name="Koehrsen M.J."/>
            <person name="Liu B."/>
            <person name="Miranda-Saavedra D."/>
            <person name="O'Leary S."/>
            <person name="Ortiz-Castellanos L."/>
            <person name="Poulter R."/>
            <person name="Rodriguez-Romero J."/>
            <person name="Ruiz-Herrera J."/>
            <person name="Shen Y.-Q."/>
            <person name="Zeng Q."/>
            <person name="Galagan J."/>
            <person name="Birren B.W."/>
            <person name="Cuomo C.A."/>
            <person name="Wickes B.L."/>
        </authorList>
    </citation>
    <scope>NUCLEOTIDE SEQUENCE [LARGE SCALE GENOMIC DNA]</scope>
    <source>
        <strain evidence="2">RA 99-880 / ATCC MYA-4621 / FGSC 9543 / NRRL 43880</strain>
    </source>
</reference>
<dbReference type="VEuPathDB" id="FungiDB:RO3G_06477"/>
<gene>
    <name evidence="1" type="ORF">RO3G_06477</name>
</gene>
<protein>
    <submittedName>
        <fullName evidence="1">Uncharacterized protein</fullName>
    </submittedName>
</protein>
<accession>I1BZZ2</accession>
<evidence type="ECO:0000313" key="1">
    <source>
        <dbReference type="EMBL" id="EIE81772.1"/>
    </source>
</evidence>
<dbReference type="InParanoid" id="I1BZZ2"/>
<dbReference type="GeneID" id="93613448"/>
<keyword evidence="2" id="KW-1185">Reference proteome</keyword>
<dbReference type="AlphaFoldDB" id="I1BZZ2"/>
<dbReference type="EMBL" id="CH476735">
    <property type="protein sequence ID" value="EIE81772.1"/>
    <property type="molecule type" value="Genomic_DNA"/>
</dbReference>
<dbReference type="RefSeq" id="XP_067517168.1">
    <property type="nucleotide sequence ID" value="XM_067661067.1"/>
</dbReference>